<keyword evidence="1" id="KW-1133">Transmembrane helix</keyword>
<evidence type="ECO:0000313" key="2">
    <source>
        <dbReference type="EMBL" id="GIL45221.1"/>
    </source>
</evidence>
<keyword evidence="1" id="KW-0472">Membrane</keyword>
<dbReference type="EMBL" id="BNCO01000003">
    <property type="protein sequence ID" value="GIL45221.1"/>
    <property type="molecule type" value="Genomic_DNA"/>
</dbReference>
<keyword evidence="3" id="KW-1185">Reference proteome</keyword>
<reference evidence="2" key="1">
    <citation type="journal article" date="2021" name="Proc. Natl. Acad. Sci. U.S.A.">
        <title>Three genomes in the algal genus Volvox reveal the fate of a haploid sex-determining region after a transition to homothallism.</title>
        <authorList>
            <person name="Yamamoto K."/>
            <person name="Hamaji T."/>
            <person name="Kawai-Toyooka H."/>
            <person name="Matsuzaki R."/>
            <person name="Takahashi F."/>
            <person name="Nishimura Y."/>
            <person name="Kawachi M."/>
            <person name="Noguchi H."/>
            <person name="Minakuchi Y."/>
            <person name="Umen J.G."/>
            <person name="Toyoda A."/>
            <person name="Nozaki H."/>
        </authorList>
    </citation>
    <scope>NUCLEOTIDE SEQUENCE</scope>
    <source>
        <strain evidence="2">NIES-3780</strain>
    </source>
</reference>
<evidence type="ECO:0000313" key="3">
    <source>
        <dbReference type="Proteomes" id="UP000747399"/>
    </source>
</evidence>
<accession>A0A8J4APV3</accession>
<feature type="transmembrane region" description="Helical" evidence="1">
    <location>
        <begin position="67"/>
        <end position="88"/>
    </location>
</feature>
<sequence length="226" mass="24103">MLKNCVVGIRNRIFNGAGHCHCGGGSGGSSNGALRVGFGASGHHPSTRLSGADGLATADATAAYNSVIAGVCLLEMLVFWLLTAIVVYKTSAADTRVSDFKRVRGQRYEAGDVIRCQSRLPYRQPQLLGHFTTTMPVSAARDTFEFLYRLAATGPVPQHKHLLLQVRFQQSARSVSAGLGRTIVTQHVLCDSYGISAMFCADGAALLVTYLLLLASPNAIATFNIE</sequence>
<comment type="caution">
    <text evidence="2">The sequence shown here is derived from an EMBL/GenBank/DDBJ whole genome shotgun (WGS) entry which is preliminary data.</text>
</comment>
<protein>
    <submittedName>
        <fullName evidence="2">Uncharacterized protein</fullName>
    </submittedName>
</protein>
<keyword evidence="1" id="KW-0812">Transmembrane</keyword>
<evidence type="ECO:0000256" key="1">
    <source>
        <dbReference type="SAM" id="Phobius"/>
    </source>
</evidence>
<organism evidence="2 3">
    <name type="scientific">Volvox africanus</name>
    <dbReference type="NCBI Taxonomy" id="51714"/>
    <lineage>
        <taxon>Eukaryota</taxon>
        <taxon>Viridiplantae</taxon>
        <taxon>Chlorophyta</taxon>
        <taxon>core chlorophytes</taxon>
        <taxon>Chlorophyceae</taxon>
        <taxon>CS clade</taxon>
        <taxon>Chlamydomonadales</taxon>
        <taxon>Volvocaceae</taxon>
        <taxon>Volvox</taxon>
    </lineage>
</organism>
<gene>
    <name evidence="2" type="ORF">Vafri_2530</name>
</gene>
<proteinExistence type="predicted"/>
<dbReference type="Proteomes" id="UP000747399">
    <property type="component" value="Unassembled WGS sequence"/>
</dbReference>
<dbReference type="AlphaFoldDB" id="A0A8J4APV3"/>
<name>A0A8J4APV3_9CHLO</name>